<keyword evidence="5" id="KW-1185">Reference proteome</keyword>
<evidence type="ECO:0000256" key="1">
    <source>
        <dbReference type="ARBA" id="ARBA00022676"/>
    </source>
</evidence>
<reference evidence="4" key="1">
    <citation type="submission" date="2022-05" db="EMBL/GenBank/DDBJ databases">
        <title>Draft genome sequence of Clostridium tertium strain CP3 isolated from Peru.</title>
        <authorList>
            <person name="Hurtado R."/>
            <person name="Lima L."/>
            <person name="Sousa T."/>
            <person name="Jaiswal A.K."/>
            <person name="Tiwari S."/>
            <person name="Maturrano L."/>
            <person name="Brenig B."/>
            <person name="Azevedo V."/>
        </authorList>
    </citation>
    <scope>NUCLEOTIDE SEQUENCE</scope>
    <source>
        <strain evidence="4">CP3</strain>
    </source>
</reference>
<organism evidence="4 5">
    <name type="scientific">Clostridium tertium</name>
    <dbReference type="NCBI Taxonomy" id="1559"/>
    <lineage>
        <taxon>Bacteria</taxon>
        <taxon>Bacillati</taxon>
        <taxon>Bacillota</taxon>
        <taxon>Clostridia</taxon>
        <taxon>Eubacteriales</taxon>
        <taxon>Clostridiaceae</taxon>
        <taxon>Clostridium</taxon>
    </lineage>
</organism>
<dbReference type="InterPro" id="IPR050748">
    <property type="entry name" value="Glycosyltrans_8_dom-fam"/>
</dbReference>
<dbReference type="SUPFAM" id="SSF53448">
    <property type="entry name" value="Nucleotide-diphospho-sugar transferases"/>
    <property type="match status" value="1"/>
</dbReference>
<dbReference type="InterPro" id="IPR002495">
    <property type="entry name" value="Glyco_trans_8"/>
</dbReference>
<dbReference type="GeneID" id="93043348"/>
<name>A0A9X4B3F5_9CLOT</name>
<evidence type="ECO:0000313" key="4">
    <source>
        <dbReference type="EMBL" id="MDC4241253.1"/>
    </source>
</evidence>
<dbReference type="GO" id="GO:0016757">
    <property type="term" value="F:glycosyltransferase activity"/>
    <property type="evidence" value="ECO:0007669"/>
    <property type="project" value="UniProtKB-KW"/>
</dbReference>
<proteinExistence type="predicted"/>
<dbReference type="AlphaFoldDB" id="A0A9X4B3F5"/>
<dbReference type="EMBL" id="JAMRYU010000014">
    <property type="protein sequence ID" value="MDC4241253.1"/>
    <property type="molecule type" value="Genomic_DNA"/>
</dbReference>
<protein>
    <submittedName>
        <fullName evidence="4">Glycosyltransferase family 8 protein</fullName>
    </submittedName>
</protein>
<keyword evidence="2" id="KW-0808">Transferase</keyword>
<dbReference type="Pfam" id="PF01501">
    <property type="entry name" value="Glyco_transf_8"/>
    <property type="match status" value="1"/>
</dbReference>
<keyword evidence="1" id="KW-0328">Glycosyltransferase</keyword>
<sequence>MSSNRIDLLVTFDKNYIPPFQTMLKSLVLNNPRETFHIWLLHSEIPLEMLQEVEEYCAKQGAAMTSINVERSVFKNAPVSKRYPQEMYYRLLAPLILPKSIKKILYLDPDILIINSIRPLWETELGNYIFAAASHVGVTGVINDINRVRLRVDHDYYNSGVMLMDLTKARSIVNVEEIFQCVREHKEELLLPDQDIFNYLYGKQTLPLDDAIWNYDARKYSNYLLRSGGNYDMDWITRNTVVLHFCGKSKPWKHSQNNRFAMLYKHYMQISIR</sequence>
<keyword evidence="3" id="KW-0479">Metal-binding</keyword>
<dbReference type="GO" id="GO:0046872">
    <property type="term" value="F:metal ion binding"/>
    <property type="evidence" value="ECO:0007669"/>
    <property type="project" value="UniProtKB-KW"/>
</dbReference>
<dbReference type="Gene3D" id="3.90.550.10">
    <property type="entry name" value="Spore Coat Polysaccharide Biosynthesis Protein SpsA, Chain A"/>
    <property type="match status" value="1"/>
</dbReference>
<evidence type="ECO:0000256" key="3">
    <source>
        <dbReference type="ARBA" id="ARBA00022723"/>
    </source>
</evidence>
<dbReference type="PANTHER" id="PTHR13778:SF47">
    <property type="entry name" value="LIPOPOLYSACCHARIDE 1,3-GALACTOSYLTRANSFERASE"/>
    <property type="match status" value="1"/>
</dbReference>
<gene>
    <name evidence="4" type="ORF">NE398_13930</name>
</gene>
<accession>A0A9X4B3F5</accession>
<dbReference type="Proteomes" id="UP001141183">
    <property type="component" value="Unassembled WGS sequence"/>
</dbReference>
<comment type="caution">
    <text evidence="4">The sequence shown here is derived from an EMBL/GenBank/DDBJ whole genome shotgun (WGS) entry which is preliminary data.</text>
</comment>
<dbReference type="RefSeq" id="WP_008676052.1">
    <property type="nucleotide sequence ID" value="NZ_BAAACM010000011.1"/>
</dbReference>
<evidence type="ECO:0000313" key="5">
    <source>
        <dbReference type="Proteomes" id="UP001141183"/>
    </source>
</evidence>
<dbReference type="CDD" id="cd04194">
    <property type="entry name" value="GT8_A4GalT_like"/>
    <property type="match status" value="1"/>
</dbReference>
<dbReference type="PANTHER" id="PTHR13778">
    <property type="entry name" value="GLYCOSYLTRANSFERASE 8 DOMAIN-CONTAINING PROTEIN"/>
    <property type="match status" value="1"/>
</dbReference>
<dbReference type="InterPro" id="IPR029044">
    <property type="entry name" value="Nucleotide-diphossugar_trans"/>
</dbReference>
<evidence type="ECO:0000256" key="2">
    <source>
        <dbReference type="ARBA" id="ARBA00022679"/>
    </source>
</evidence>